<feature type="region of interest" description="Disordered" evidence="1">
    <location>
        <begin position="1"/>
        <end position="29"/>
    </location>
</feature>
<organism evidence="3 4">
    <name type="scientific">Alternaria tenuissima</name>
    <dbReference type="NCBI Taxonomy" id="119927"/>
    <lineage>
        <taxon>Eukaryota</taxon>
        <taxon>Fungi</taxon>
        <taxon>Dikarya</taxon>
        <taxon>Ascomycota</taxon>
        <taxon>Pezizomycotina</taxon>
        <taxon>Dothideomycetes</taxon>
        <taxon>Pleosporomycetidae</taxon>
        <taxon>Pleosporales</taxon>
        <taxon>Pleosporineae</taxon>
        <taxon>Pleosporaceae</taxon>
        <taxon>Alternaria</taxon>
        <taxon>Alternaria sect. Alternaria</taxon>
        <taxon>Alternaria alternata complex</taxon>
    </lineage>
</organism>
<reference evidence="3" key="2">
    <citation type="journal article" date="2019" name="bioRxiv">
        <title>Genomics, evolutionary history and diagnostics of the Alternaria alternata species group including apple and Asian pear pathotypes.</title>
        <authorList>
            <person name="Armitage A.D."/>
            <person name="Cockerton H.M."/>
            <person name="Sreenivasaprasad S."/>
            <person name="Woodhall J.W."/>
            <person name="Lane C.R."/>
            <person name="Harrison R.J."/>
            <person name="Clarkson J.P."/>
        </authorList>
    </citation>
    <scope>NUCLEOTIDE SEQUENCE</scope>
    <source>
        <strain evidence="3">FERA 1164</strain>
    </source>
</reference>
<dbReference type="Proteomes" id="UP000292340">
    <property type="component" value="Unassembled WGS sequence"/>
</dbReference>
<dbReference type="InterPro" id="IPR046497">
    <property type="entry name" value="DUF6590"/>
</dbReference>
<evidence type="ECO:0000259" key="2">
    <source>
        <dbReference type="Pfam" id="PF20233"/>
    </source>
</evidence>
<evidence type="ECO:0000313" key="4">
    <source>
        <dbReference type="Proteomes" id="UP000292340"/>
    </source>
</evidence>
<comment type="caution">
    <text evidence="3">The sequence shown here is derived from an EMBL/GenBank/DDBJ whole genome shotgun (WGS) entry which is preliminary data.</text>
</comment>
<sequence>MSSDPNSYRHYGPSSVRISSTGPPPASKLLGTTRRNILQELSAMALKDPSREQSFRQNDSYMYEPGLQYLNSPARPIGSPPHAKKTDFLDSSYRMRMGSEACDFFIVGRVFEMLYAMTVGEDLDASVELDAYTGARFGAHANFSVRGFVVVQVMRGYVYTCCIKTFGEQGVMRPECTPSEYTILYLQGTDPSHYYVPGEYESGMIKEPMTLIPANLGIRVPHRSRIRLSKLYPIEMNVKVKAIGKIHGDQLETLLWYTLQVDQYAQQLPSAQSQFRQGILKSSPSPDPNSRTEEIAQPHISFQSHLSTLGLDNQIEGELYSGSYSPAMGF</sequence>
<name>A0AB37WFX3_9PLEO</name>
<evidence type="ECO:0000313" key="3">
    <source>
        <dbReference type="EMBL" id="RYN26168.1"/>
    </source>
</evidence>
<feature type="domain" description="DUF6590" evidence="2">
    <location>
        <begin position="103"/>
        <end position="255"/>
    </location>
</feature>
<dbReference type="Pfam" id="PF20233">
    <property type="entry name" value="DUF6590"/>
    <property type="match status" value="1"/>
</dbReference>
<dbReference type="PANTHER" id="PTHR35391">
    <property type="entry name" value="C2H2-TYPE DOMAIN-CONTAINING PROTEIN-RELATED"/>
    <property type="match status" value="1"/>
</dbReference>
<dbReference type="EMBL" id="PDXB01000017">
    <property type="protein sequence ID" value="RYN26168.1"/>
    <property type="molecule type" value="Genomic_DNA"/>
</dbReference>
<accession>A0AB37WFX3</accession>
<evidence type="ECO:0000256" key="1">
    <source>
        <dbReference type="SAM" id="MobiDB-lite"/>
    </source>
</evidence>
<gene>
    <name evidence="3" type="ORF">AA0115_g7221</name>
</gene>
<dbReference type="AlphaFoldDB" id="A0AB37WFX3"/>
<protein>
    <recommendedName>
        <fullName evidence="2">DUF6590 domain-containing protein</fullName>
    </recommendedName>
</protein>
<reference evidence="3" key="1">
    <citation type="submission" date="2017-10" db="EMBL/GenBank/DDBJ databases">
        <authorList>
            <person name="Armitage A.D."/>
            <person name="Barbara D.J."/>
            <person name="Woodhall J.W."/>
            <person name="Sreenivasaprasad S."/>
            <person name="Lane C.R."/>
            <person name="Clarkson J.P."/>
            <person name="Harrison R.J."/>
        </authorList>
    </citation>
    <scope>NUCLEOTIDE SEQUENCE</scope>
    <source>
        <strain evidence="3">FERA 1164</strain>
    </source>
</reference>
<proteinExistence type="predicted"/>
<dbReference type="PANTHER" id="PTHR35391:SF5">
    <property type="entry name" value="DUF6590 DOMAIN-CONTAINING PROTEIN"/>
    <property type="match status" value="1"/>
</dbReference>